<feature type="compositionally biased region" description="Basic residues" evidence="7">
    <location>
        <begin position="436"/>
        <end position="469"/>
    </location>
</feature>
<dbReference type="InterPro" id="IPR044742">
    <property type="entry name" value="DEAD/DEAH_RhlB"/>
</dbReference>
<dbReference type="SUPFAM" id="SSF52540">
    <property type="entry name" value="P-loop containing nucleoside triphosphate hydrolases"/>
    <property type="match status" value="1"/>
</dbReference>
<reference evidence="11 12" key="1">
    <citation type="journal article" name="Nat. Commun.">
        <title>Undinarchaeota illuminate DPANN phylogeny and the impact of gene transfer on archaeal evolution.</title>
        <authorList>
            <person name="Dombrowski N."/>
            <person name="Williams T.A."/>
            <person name="Sun J."/>
            <person name="Woodcroft B.J."/>
            <person name="Lee J.H."/>
            <person name="Minh B.Q."/>
            <person name="Rinke C."/>
            <person name="Spang A."/>
        </authorList>
    </citation>
    <scope>NUCLEOTIDE SEQUENCE [LARGE SCALE GENOMIC DNA]</scope>
    <source>
        <strain evidence="11">MAG_bin17</strain>
    </source>
</reference>
<protein>
    <submittedName>
        <fullName evidence="11">DEAD/DEAH box helicase</fullName>
    </submittedName>
</protein>
<name>A0A832ULK5_9ARCH</name>
<evidence type="ECO:0000259" key="10">
    <source>
        <dbReference type="PROSITE" id="PS51195"/>
    </source>
</evidence>
<accession>A0A832ULK5</accession>
<dbReference type="SMART" id="SM00487">
    <property type="entry name" value="DEXDc"/>
    <property type="match status" value="1"/>
</dbReference>
<comment type="similarity">
    <text evidence="6">Belongs to the DEAD box helicase family.</text>
</comment>
<keyword evidence="4 6" id="KW-0067">ATP-binding</keyword>
<dbReference type="InterPro" id="IPR027417">
    <property type="entry name" value="P-loop_NTPase"/>
</dbReference>
<dbReference type="PANTHER" id="PTHR47959:SF1">
    <property type="entry name" value="ATP-DEPENDENT RNA HELICASE DBPA"/>
    <property type="match status" value="1"/>
</dbReference>
<dbReference type="Proteomes" id="UP000604391">
    <property type="component" value="Unassembled WGS sequence"/>
</dbReference>
<feature type="domain" description="DEAD-box RNA helicase Q" evidence="10">
    <location>
        <begin position="31"/>
        <end position="59"/>
    </location>
</feature>
<dbReference type="GO" id="GO:0016787">
    <property type="term" value="F:hydrolase activity"/>
    <property type="evidence" value="ECO:0007669"/>
    <property type="project" value="UniProtKB-KW"/>
</dbReference>
<dbReference type="AlphaFoldDB" id="A0A832ULK5"/>
<dbReference type="InterPro" id="IPR011545">
    <property type="entry name" value="DEAD/DEAH_box_helicase_dom"/>
</dbReference>
<dbReference type="PANTHER" id="PTHR47959">
    <property type="entry name" value="ATP-DEPENDENT RNA HELICASE RHLE-RELATED"/>
    <property type="match status" value="1"/>
</dbReference>
<feature type="short sequence motif" description="Q motif" evidence="5">
    <location>
        <begin position="31"/>
        <end position="59"/>
    </location>
</feature>
<dbReference type="GO" id="GO:0140097">
    <property type="term" value="F:catalytic activity, acting on DNA"/>
    <property type="evidence" value="ECO:0007669"/>
    <property type="project" value="UniProtKB-ARBA"/>
</dbReference>
<evidence type="ECO:0000256" key="1">
    <source>
        <dbReference type="ARBA" id="ARBA00022741"/>
    </source>
</evidence>
<dbReference type="InterPro" id="IPR014001">
    <property type="entry name" value="Helicase_ATP-bd"/>
</dbReference>
<keyword evidence="1 6" id="KW-0547">Nucleotide-binding</keyword>
<keyword evidence="2 6" id="KW-0378">Hydrolase</keyword>
<evidence type="ECO:0000259" key="9">
    <source>
        <dbReference type="PROSITE" id="PS51194"/>
    </source>
</evidence>
<dbReference type="CDD" id="cd18787">
    <property type="entry name" value="SF2_C_DEAD"/>
    <property type="match status" value="1"/>
</dbReference>
<feature type="region of interest" description="Disordered" evidence="7">
    <location>
        <begin position="404"/>
        <end position="469"/>
    </location>
</feature>
<feature type="domain" description="Helicase C-terminal" evidence="9">
    <location>
        <begin position="240"/>
        <end position="402"/>
    </location>
</feature>
<dbReference type="GO" id="GO:0003724">
    <property type="term" value="F:RNA helicase activity"/>
    <property type="evidence" value="ECO:0007669"/>
    <property type="project" value="InterPro"/>
</dbReference>
<dbReference type="InterPro" id="IPR014014">
    <property type="entry name" value="RNA_helicase_DEAD_Q_motif"/>
</dbReference>
<sequence length="469" mass="52406">MKENTKKVEKGNHQKPTPDATKTAINLSSVEAFKNLGITEDLLISIAEQGFVEPTEIQTKSIPSVLSGMDLMAKASTGSGKTLAFGSGIIQNSERKKGLQALVLTPTRELAIQAAKALQEFSKHKSLSVSAIYGGVSIRAQIQALRRVEIAIGTPGRLLDHMERGTIQLDNLKTLVLDEADRMLDMGFIDDVQKIIRACPKDRQTLLFSATLSSGVKKLARKYMRDPQEVFAESYVDPAKLEQCYYDVDDRLKFSLLLHLLKNEESELVMVFCNTRRFVDFVSKELNKNGVNATAIHGGFRQAKRTKTMDRFHSQNVQVLVCTDVAARGLDIPMVSHVYNFDIPKESNQYIHRIGRTARAGKEGKVINILGSRDYENFRKVKQESIGDIPRAEVPQFEQIIAQISRGRSQKPRYGGGNRRGPQRGGSQRSGPQRGGSHRRTGSHSHSSKYPRSRSSRRPTHRTSNYSKR</sequence>
<gene>
    <name evidence="11" type="ORF">H1011_01145</name>
</gene>
<evidence type="ECO:0000256" key="7">
    <source>
        <dbReference type="SAM" id="MobiDB-lite"/>
    </source>
</evidence>
<dbReference type="PROSITE" id="PS51194">
    <property type="entry name" value="HELICASE_CTER"/>
    <property type="match status" value="1"/>
</dbReference>
<dbReference type="Pfam" id="PF00270">
    <property type="entry name" value="DEAD"/>
    <property type="match status" value="1"/>
</dbReference>
<dbReference type="EMBL" id="DVAD01000007">
    <property type="protein sequence ID" value="HIJ99413.1"/>
    <property type="molecule type" value="Genomic_DNA"/>
</dbReference>
<keyword evidence="3 6" id="KW-0347">Helicase</keyword>
<dbReference type="PROSITE" id="PS51195">
    <property type="entry name" value="Q_MOTIF"/>
    <property type="match status" value="1"/>
</dbReference>
<dbReference type="GO" id="GO:0005524">
    <property type="term" value="F:ATP binding"/>
    <property type="evidence" value="ECO:0007669"/>
    <property type="project" value="UniProtKB-KW"/>
</dbReference>
<evidence type="ECO:0000256" key="2">
    <source>
        <dbReference type="ARBA" id="ARBA00022801"/>
    </source>
</evidence>
<evidence type="ECO:0000256" key="6">
    <source>
        <dbReference type="RuleBase" id="RU000492"/>
    </source>
</evidence>
<dbReference type="InterPro" id="IPR000629">
    <property type="entry name" value="RNA-helicase_DEAD-box_CS"/>
</dbReference>
<evidence type="ECO:0000313" key="12">
    <source>
        <dbReference type="Proteomes" id="UP000604391"/>
    </source>
</evidence>
<evidence type="ECO:0000256" key="3">
    <source>
        <dbReference type="ARBA" id="ARBA00022806"/>
    </source>
</evidence>
<evidence type="ECO:0000256" key="5">
    <source>
        <dbReference type="PROSITE-ProRule" id="PRU00552"/>
    </source>
</evidence>
<dbReference type="PROSITE" id="PS51192">
    <property type="entry name" value="HELICASE_ATP_BIND_1"/>
    <property type="match status" value="1"/>
</dbReference>
<keyword evidence="12" id="KW-1185">Reference proteome</keyword>
<dbReference type="CDD" id="cd00268">
    <property type="entry name" value="DEADc"/>
    <property type="match status" value="1"/>
</dbReference>
<dbReference type="PROSITE" id="PS00039">
    <property type="entry name" value="DEAD_ATP_HELICASE"/>
    <property type="match status" value="1"/>
</dbReference>
<dbReference type="InterPro" id="IPR050079">
    <property type="entry name" value="DEAD_box_RNA_helicase"/>
</dbReference>
<comment type="caution">
    <text evidence="11">The sequence shown here is derived from an EMBL/GenBank/DDBJ whole genome shotgun (WGS) entry which is preliminary data.</text>
</comment>
<dbReference type="GO" id="GO:0003676">
    <property type="term" value="F:nucleic acid binding"/>
    <property type="evidence" value="ECO:0007669"/>
    <property type="project" value="InterPro"/>
</dbReference>
<dbReference type="InterPro" id="IPR001650">
    <property type="entry name" value="Helicase_C-like"/>
</dbReference>
<evidence type="ECO:0000256" key="4">
    <source>
        <dbReference type="ARBA" id="ARBA00022840"/>
    </source>
</evidence>
<dbReference type="GO" id="GO:0005829">
    <property type="term" value="C:cytosol"/>
    <property type="evidence" value="ECO:0007669"/>
    <property type="project" value="TreeGrafter"/>
</dbReference>
<feature type="domain" description="Helicase ATP-binding" evidence="8">
    <location>
        <begin position="62"/>
        <end position="230"/>
    </location>
</feature>
<feature type="region of interest" description="Disordered" evidence="7">
    <location>
        <begin position="1"/>
        <end position="21"/>
    </location>
</feature>
<dbReference type="Gene3D" id="3.40.50.300">
    <property type="entry name" value="P-loop containing nucleotide triphosphate hydrolases"/>
    <property type="match status" value="2"/>
</dbReference>
<evidence type="ECO:0000313" key="11">
    <source>
        <dbReference type="EMBL" id="HIJ99413.1"/>
    </source>
</evidence>
<organism evidence="11 12">
    <name type="scientific">Candidatus Undinarchaeum marinum</name>
    <dbReference type="NCBI Taxonomy" id="2756141"/>
    <lineage>
        <taxon>Archaea</taxon>
        <taxon>Candidatus Undinarchaeota</taxon>
        <taxon>Candidatus Undinarchaeia</taxon>
        <taxon>Candidatus Undinarchaeales</taxon>
        <taxon>Candidatus Undinarchaeaceae</taxon>
        <taxon>Candidatus Undinarchaeum</taxon>
    </lineage>
</organism>
<dbReference type="Pfam" id="PF00271">
    <property type="entry name" value="Helicase_C"/>
    <property type="match status" value="1"/>
</dbReference>
<evidence type="ECO:0000259" key="8">
    <source>
        <dbReference type="PROSITE" id="PS51192"/>
    </source>
</evidence>
<feature type="compositionally biased region" description="Basic and acidic residues" evidence="7">
    <location>
        <begin position="1"/>
        <end position="12"/>
    </location>
</feature>
<proteinExistence type="inferred from homology"/>
<dbReference type="SMART" id="SM00490">
    <property type="entry name" value="HELICc"/>
    <property type="match status" value="1"/>
</dbReference>